<evidence type="ECO:0000256" key="3">
    <source>
        <dbReference type="SAM" id="Coils"/>
    </source>
</evidence>
<feature type="domain" description="NPH3" evidence="4">
    <location>
        <begin position="246"/>
        <end position="548"/>
    </location>
</feature>
<keyword evidence="3" id="KW-0175">Coiled coil</keyword>
<dbReference type="AlphaFoldDB" id="A0A8T2SWP8"/>
<keyword evidence="2" id="KW-0833">Ubl conjugation pathway</keyword>
<dbReference type="PROSITE" id="PS51649">
    <property type="entry name" value="NPH3"/>
    <property type="match status" value="1"/>
</dbReference>
<organism evidence="5 6">
    <name type="scientific">Ceratopteris richardii</name>
    <name type="common">Triangle waterfern</name>
    <dbReference type="NCBI Taxonomy" id="49495"/>
    <lineage>
        <taxon>Eukaryota</taxon>
        <taxon>Viridiplantae</taxon>
        <taxon>Streptophyta</taxon>
        <taxon>Embryophyta</taxon>
        <taxon>Tracheophyta</taxon>
        <taxon>Polypodiopsida</taxon>
        <taxon>Polypodiidae</taxon>
        <taxon>Polypodiales</taxon>
        <taxon>Pteridineae</taxon>
        <taxon>Pteridaceae</taxon>
        <taxon>Parkerioideae</taxon>
        <taxon>Ceratopteris</taxon>
    </lineage>
</organism>
<dbReference type="SUPFAM" id="SSF54695">
    <property type="entry name" value="POZ domain"/>
    <property type="match status" value="1"/>
</dbReference>
<protein>
    <recommendedName>
        <fullName evidence="4">NPH3 domain-containing protein</fullName>
    </recommendedName>
</protein>
<feature type="coiled-coil region" evidence="3">
    <location>
        <begin position="586"/>
        <end position="613"/>
    </location>
</feature>
<dbReference type="OrthoDB" id="624345at2759"/>
<accession>A0A8T2SWP8</accession>
<keyword evidence="6" id="KW-1185">Reference proteome</keyword>
<dbReference type="InterPro" id="IPR043454">
    <property type="entry name" value="NPH3/RPT2-like"/>
</dbReference>
<reference evidence="5" key="1">
    <citation type="submission" date="2021-08" db="EMBL/GenBank/DDBJ databases">
        <title>WGS assembly of Ceratopteris richardii.</title>
        <authorList>
            <person name="Marchant D.B."/>
            <person name="Chen G."/>
            <person name="Jenkins J."/>
            <person name="Shu S."/>
            <person name="Leebens-Mack J."/>
            <person name="Grimwood J."/>
            <person name="Schmutz J."/>
            <person name="Soltis P."/>
            <person name="Soltis D."/>
            <person name="Chen Z.-H."/>
        </authorList>
    </citation>
    <scope>NUCLEOTIDE SEQUENCE</scope>
    <source>
        <strain evidence="5">Whitten #5841</strain>
        <tissue evidence="5">Leaf</tissue>
    </source>
</reference>
<evidence type="ECO:0000313" key="5">
    <source>
        <dbReference type="EMBL" id="KAH7373539.1"/>
    </source>
</evidence>
<name>A0A8T2SWP8_CERRI</name>
<sequence length="622" mass="70467">MSLPCDLEVNVNDEQTFLLSQNILLPRCGRLMREYWRNLKAGTQSKCERAAVLRIFLDDMPGGSRAFEQVARFCYKRCWIEVRPDNVALLRSVAEYLEMTEEFGAGNLIEYTEVFLSTISNWSWKDIITLLHSCETLLPLAEKFGIIQLCVDSLALKAKSHDYCTFSSPNSNDSSNACSMSASPKSLSLNQTSGSSKLGRDSSHLSYLSLNANRSPSSPCSLDPCCTISPHCNLNSRNHHCHFKQNWWCEDMSSLSTYMMERLISALETYSIEHKYIAKILLKYLEASLPLLGYSPLSVISEAGDMNGKRFKDYSQRVQKEVLQTVVCLLYRLDWIAIPMKSLFELRRVSTVIGASHSCKGQVEEMIGSQLHMATLDNILVPRVKHRDRRYSCLYDVDLVLRLVRCFLHVKATKDLQAKTEGSNDIEVLPKMAIGYGGSVQSNQLETVGILIDKYLTEIAPDSLLKASKFSELAEALPSNARETHDGLYRALDIYLQAHPSISKKDASQICKAIDLAKLSFEACKHVMQNPRIPAWLSFQVLASQQEKLRTAIGSSRLQCSEWRYPEDNKACPIMAVKYTSVIRQNERLRSDLRSMQSKINELERLCKGMRSHMSHDVWLTC</sequence>
<gene>
    <name evidence="5" type="ORF">KP509_17G061300</name>
</gene>
<comment type="caution">
    <text evidence="5">The sequence shown here is derived from an EMBL/GenBank/DDBJ whole genome shotgun (WGS) entry which is preliminary data.</text>
</comment>
<evidence type="ECO:0000259" key="4">
    <source>
        <dbReference type="PROSITE" id="PS51649"/>
    </source>
</evidence>
<evidence type="ECO:0000256" key="1">
    <source>
        <dbReference type="ARBA" id="ARBA00004906"/>
    </source>
</evidence>
<dbReference type="OMA" id="KGMQWRV"/>
<dbReference type="Proteomes" id="UP000825935">
    <property type="component" value="Chromosome 17"/>
</dbReference>
<dbReference type="PANTHER" id="PTHR32370">
    <property type="entry name" value="OS12G0117600 PROTEIN"/>
    <property type="match status" value="1"/>
</dbReference>
<dbReference type="InterPro" id="IPR027356">
    <property type="entry name" value="NPH3_dom"/>
</dbReference>
<proteinExistence type="predicted"/>
<evidence type="ECO:0000256" key="2">
    <source>
        <dbReference type="ARBA" id="ARBA00022786"/>
    </source>
</evidence>
<dbReference type="InterPro" id="IPR011333">
    <property type="entry name" value="SKP1/BTB/POZ_sf"/>
</dbReference>
<dbReference type="EMBL" id="CM035422">
    <property type="protein sequence ID" value="KAH7373539.1"/>
    <property type="molecule type" value="Genomic_DNA"/>
</dbReference>
<comment type="pathway">
    <text evidence="1">Protein modification; protein ubiquitination.</text>
</comment>
<evidence type="ECO:0000313" key="6">
    <source>
        <dbReference type="Proteomes" id="UP000825935"/>
    </source>
</evidence>
<dbReference type="Pfam" id="PF03000">
    <property type="entry name" value="NPH3"/>
    <property type="match status" value="1"/>
</dbReference>